<proteinExistence type="predicted"/>
<gene>
    <name evidence="1" type="ORF">ERX46_06955</name>
</gene>
<dbReference type="RefSeq" id="WP_130093117.1">
    <property type="nucleotide sequence ID" value="NZ_SETE01000002.1"/>
</dbReference>
<dbReference type="EMBL" id="SETE01000002">
    <property type="protein sequence ID" value="RYM35109.1"/>
    <property type="molecule type" value="Genomic_DNA"/>
</dbReference>
<organism evidence="1 2">
    <name type="scientific">Brumimicrobium glaciale</name>
    <dbReference type="NCBI Taxonomy" id="200475"/>
    <lineage>
        <taxon>Bacteria</taxon>
        <taxon>Pseudomonadati</taxon>
        <taxon>Bacteroidota</taxon>
        <taxon>Flavobacteriia</taxon>
        <taxon>Flavobacteriales</taxon>
        <taxon>Crocinitomicaceae</taxon>
        <taxon>Brumimicrobium</taxon>
    </lineage>
</organism>
<evidence type="ECO:0000313" key="1">
    <source>
        <dbReference type="EMBL" id="RYM35109.1"/>
    </source>
</evidence>
<dbReference type="PROSITE" id="PS51257">
    <property type="entry name" value="PROKAR_LIPOPROTEIN"/>
    <property type="match status" value="1"/>
</dbReference>
<evidence type="ECO:0008006" key="3">
    <source>
        <dbReference type="Google" id="ProtNLM"/>
    </source>
</evidence>
<accession>A0A4Q4KSS2</accession>
<dbReference type="AlphaFoldDB" id="A0A4Q4KSS2"/>
<dbReference type="Proteomes" id="UP000293952">
    <property type="component" value="Unassembled WGS sequence"/>
</dbReference>
<comment type="caution">
    <text evidence="1">The sequence shown here is derived from an EMBL/GenBank/DDBJ whole genome shotgun (WGS) entry which is preliminary data.</text>
</comment>
<dbReference type="OrthoDB" id="676461at2"/>
<reference evidence="1 2" key="1">
    <citation type="submission" date="2019-02" db="EMBL/GenBank/DDBJ databases">
        <title>Genome sequence of the sea-ice species Brumimicrobium glaciale.</title>
        <authorList>
            <person name="Bowman J.P."/>
        </authorList>
    </citation>
    <scope>NUCLEOTIDE SEQUENCE [LARGE SCALE GENOMIC DNA]</scope>
    <source>
        <strain evidence="1 2">IC156</strain>
    </source>
</reference>
<evidence type="ECO:0000313" key="2">
    <source>
        <dbReference type="Proteomes" id="UP000293952"/>
    </source>
</evidence>
<protein>
    <recommendedName>
        <fullName evidence="3">Lipoprotein</fullName>
    </recommendedName>
</protein>
<sequence length="68" mass="7327">MKKILFIGMIFGGLALTSCKKDYECVYSYPNGSGGTITESHPYDNVKNSDKAAAKANCDLVQGTFSVK</sequence>
<keyword evidence="2" id="KW-1185">Reference proteome</keyword>
<name>A0A4Q4KSS2_9FLAO</name>